<comment type="caution">
    <text evidence="1">The sequence shown here is derived from an EMBL/GenBank/DDBJ whole genome shotgun (WGS) entry which is preliminary data.</text>
</comment>
<gene>
    <name evidence="1" type="ORF">V6N11_031949</name>
</gene>
<proteinExistence type="predicted"/>
<sequence length="134" mass="14954">MDEFGHGRVASLTRIGNRLVKPATLMEGSATLVQVALQGDKGKLNFYDVNLVDGYKSITFQFRSPHGLFHSYAPSEATRKTYTICALKNFKLLTRMGKSLLAKVLSWRSISICFVAETSLGHLKIQTELVFKDI</sequence>
<protein>
    <submittedName>
        <fullName evidence="1">Uncharacterized protein</fullName>
    </submittedName>
</protein>
<organism evidence="1 2">
    <name type="scientific">Hibiscus sabdariffa</name>
    <name type="common">roselle</name>
    <dbReference type="NCBI Taxonomy" id="183260"/>
    <lineage>
        <taxon>Eukaryota</taxon>
        <taxon>Viridiplantae</taxon>
        <taxon>Streptophyta</taxon>
        <taxon>Embryophyta</taxon>
        <taxon>Tracheophyta</taxon>
        <taxon>Spermatophyta</taxon>
        <taxon>Magnoliopsida</taxon>
        <taxon>eudicotyledons</taxon>
        <taxon>Gunneridae</taxon>
        <taxon>Pentapetalae</taxon>
        <taxon>rosids</taxon>
        <taxon>malvids</taxon>
        <taxon>Malvales</taxon>
        <taxon>Malvaceae</taxon>
        <taxon>Malvoideae</taxon>
        <taxon>Hibiscus</taxon>
    </lineage>
</organism>
<dbReference type="EMBL" id="JBBPBN010000010">
    <property type="protein sequence ID" value="KAK9030524.1"/>
    <property type="molecule type" value="Genomic_DNA"/>
</dbReference>
<reference evidence="1 2" key="1">
    <citation type="journal article" date="2024" name="G3 (Bethesda)">
        <title>Genome assembly of Hibiscus sabdariffa L. provides insights into metabolisms of medicinal natural products.</title>
        <authorList>
            <person name="Kim T."/>
        </authorList>
    </citation>
    <scope>NUCLEOTIDE SEQUENCE [LARGE SCALE GENOMIC DNA]</scope>
    <source>
        <strain evidence="1">TK-2024</strain>
        <tissue evidence="1">Old leaves</tissue>
    </source>
</reference>
<dbReference type="Proteomes" id="UP001396334">
    <property type="component" value="Unassembled WGS sequence"/>
</dbReference>
<evidence type="ECO:0000313" key="2">
    <source>
        <dbReference type="Proteomes" id="UP001396334"/>
    </source>
</evidence>
<name>A0ABR2SZD2_9ROSI</name>
<evidence type="ECO:0000313" key="1">
    <source>
        <dbReference type="EMBL" id="KAK9030524.1"/>
    </source>
</evidence>
<keyword evidence="2" id="KW-1185">Reference proteome</keyword>
<accession>A0ABR2SZD2</accession>